<dbReference type="GO" id="GO:0009360">
    <property type="term" value="C:DNA polymerase III complex"/>
    <property type="evidence" value="ECO:0007669"/>
    <property type="project" value="InterPro"/>
</dbReference>
<keyword evidence="5" id="KW-0235">DNA replication</keyword>
<evidence type="ECO:0000259" key="14">
    <source>
        <dbReference type="SMART" id="SM00382"/>
    </source>
</evidence>
<feature type="coiled-coil region" evidence="12">
    <location>
        <begin position="335"/>
        <end position="362"/>
    </location>
</feature>
<dbReference type="NCBIfam" id="TIGR01128">
    <property type="entry name" value="holA"/>
    <property type="match status" value="1"/>
</dbReference>
<dbReference type="NCBIfam" id="NF004046">
    <property type="entry name" value="PRK05563.1"/>
    <property type="match status" value="1"/>
</dbReference>
<comment type="similarity">
    <text evidence="1">Belongs to the DnaX/STICHEL family.</text>
</comment>
<name>A0A140LAV2_9FIRM</name>
<dbReference type="AlphaFoldDB" id="A0A140LAV2"/>
<protein>
    <recommendedName>
        <fullName evidence="2">DNA-directed DNA polymerase</fullName>
        <ecNumber evidence="2">2.7.7.7</ecNumber>
    </recommendedName>
</protein>
<dbReference type="InterPro" id="IPR022754">
    <property type="entry name" value="DNA_pol_III_gamma-3"/>
</dbReference>
<evidence type="ECO:0000256" key="7">
    <source>
        <dbReference type="ARBA" id="ARBA00022741"/>
    </source>
</evidence>
<evidence type="ECO:0000313" key="15">
    <source>
        <dbReference type="EMBL" id="KXG77677.1"/>
    </source>
</evidence>
<evidence type="ECO:0000256" key="4">
    <source>
        <dbReference type="ARBA" id="ARBA00022695"/>
    </source>
</evidence>
<dbReference type="NCBIfam" id="TIGR02397">
    <property type="entry name" value="dnaX_nterm"/>
    <property type="match status" value="1"/>
</dbReference>
<comment type="caution">
    <text evidence="15">The sequence shown here is derived from an EMBL/GenBank/DDBJ whole genome shotgun (WGS) entry which is preliminary data.</text>
</comment>
<dbReference type="InterPro" id="IPR027417">
    <property type="entry name" value="P-loop_NTPase"/>
</dbReference>
<evidence type="ECO:0000313" key="16">
    <source>
        <dbReference type="Proteomes" id="UP000070456"/>
    </source>
</evidence>
<evidence type="ECO:0000256" key="13">
    <source>
        <dbReference type="SAM" id="MobiDB-lite"/>
    </source>
</evidence>
<dbReference type="InterPro" id="IPR048448">
    <property type="entry name" value="DnaX-like_C"/>
</dbReference>
<keyword evidence="10" id="KW-0239">DNA-directed DNA polymerase</keyword>
<dbReference type="FunFam" id="3.40.50.300:FF:000014">
    <property type="entry name" value="DNA polymerase III subunit gamma/tau"/>
    <property type="match status" value="1"/>
</dbReference>
<gene>
    <name evidence="15" type="primary">dnaX_1</name>
    <name evidence="15" type="ORF">AN619_04060</name>
</gene>
<keyword evidence="16" id="KW-1185">Reference proteome</keyword>
<dbReference type="InterPro" id="IPR005790">
    <property type="entry name" value="DNA_polIII_delta"/>
</dbReference>
<dbReference type="Pfam" id="PF12169">
    <property type="entry name" value="DNA_pol3_gamma3"/>
    <property type="match status" value="1"/>
</dbReference>
<dbReference type="Proteomes" id="UP000070456">
    <property type="component" value="Unassembled WGS sequence"/>
</dbReference>
<evidence type="ECO:0000256" key="10">
    <source>
        <dbReference type="ARBA" id="ARBA00022932"/>
    </source>
</evidence>
<dbReference type="InterPro" id="IPR008921">
    <property type="entry name" value="DNA_pol3_clamp-load_cplx_C"/>
</dbReference>
<dbReference type="InterPro" id="IPR012763">
    <property type="entry name" value="DNA_pol_III_sug/sutau_N"/>
</dbReference>
<evidence type="ECO:0000256" key="12">
    <source>
        <dbReference type="SAM" id="Coils"/>
    </source>
</evidence>
<organism evidence="15 16">
    <name type="scientific">Thermotalea metallivorans</name>
    <dbReference type="NCBI Taxonomy" id="520762"/>
    <lineage>
        <taxon>Bacteria</taxon>
        <taxon>Bacillati</taxon>
        <taxon>Bacillota</taxon>
        <taxon>Clostridia</taxon>
        <taxon>Peptostreptococcales</taxon>
        <taxon>Thermotaleaceae</taxon>
        <taxon>Thermotalea</taxon>
    </lineage>
</organism>
<dbReference type="SMART" id="SM00382">
    <property type="entry name" value="AAA"/>
    <property type="match status" value="1"/>
</dbReference>
<keyword evidence="6" id="KW-0479">Metal-binding</keyword>
<dbReference type="SUPFAM" id="SSF52540">
    <property type="entry name" value="P-loop containing nucleoside triphosphate hydrolases"/>
    <property type="match status" value="1"/>
</dbReference>
<keyword evidence="4 15" id="KW-0548">Nucleotidyltransferase</keyword>
<dbReference type="SUPFAM" id="SSF48019">
    <property type="entry name" value="post-AAA+ oligomerization domain-like"/>
    <property type="match status" value="1"/>
</dbReference>
<dbReference type="Gene3D" id="1.10.8.60">
    <property type="match status" value="1"/>
</dbReference>
<dbReference type="InterPro" id="IPR050238">
    <property type="entry name" value="DNA_Rep/Repair_Clamp_Loader"/>
</dbReference>
<dbReference type="Gene3D" id="3.40.50.300">
    <property type="entry name" value="P-loop containing nucleotide triphosphate hydrolases"/>
    <property type="match status" value="1"/>
</dbReference>
<dbReference type="EMBL" id="LOEE01000012">
    <property type="protein sequence ID" value="KXG77677.1"/>
    <property type="molecule type" value="Genomic_DNA"/>
</dbReference>
<dbReference type="GO" id="GO:0003677">
    <property type="term" value="F:DNA binding"/>
    <property type="evidence" value="ECO:0007669"/>
    <property type="project" value="InterPro"/>
</dbReference>
<dbReference type="InterPro" id="IPR045085">
    <property type="entry name" value="HLD_clamp_pol_III_gamma_tau"/>
</dbReference>
<dbReference type="InterPro" id="IPR003593">
    <property type="entry name" value="AAA+_ATPase"/>
</dbReference>
<dbReference type="EC" id="2.7.7.7" evidence="2"/>
<dbReference type="GO" id="GO:0006261">
    <property type="term" value="P:DNA-templated DNA replication"/>
    <property type="evidence" value="ECO:0007669"/>
    <property type="project" value="TreeGrafter"/>
</dbReference>
<dbReference type="STRING" id="520762.AN619_04060"/>
<evidence type="ECO:0000256" key="9">
    <source>
        <dbReference type="ARBA" id="ARBA00022840"/>
    </source>
</evidence>
<dbReference type="PANTHER" id="PTHR11669:SF0">
    <property type="entry name" value="PROTEIN STICHEL-LIKE 2"/>
    <property type="match status" value="1"/>
</dbReference>
<evidence type="ECO:0000256" key="6">
    <source>
        <dbReference type="ARBA" id="ARBA00022723"/>
    </source>
</evidence>
<accession>A0A140LAV2</accession>
<keyword evidence="7" id="KW-0547">Nucleotide-binding</keyword>
<reference evidence="15 16" key="1">
    <citation type="submission" date="2015-12" db="EMBL/GenBank/DDBJ databases">
        <title>Draft genome sequence of the thermoanaerobe Thermotalea metallivorans, an isolate from the runoff channel of the Great Artesian Basin, Australia.</title>
        <authorList>
            <person name="Patel B.K."/>
        </authorList>
    </citation>
    <scope>NUCLEOTIDE SEQUENCE [LARGE SCALE GENOMIC DNA]</scope>
    <source>
        <strain evidence="15 16">B2-1</strain>
    </source>
</reference>
<evidence type="ECO:0000256" key="5">
    <source>
        <dbReference type="ARBA" id="ARBA00022705"/>
    </source>
</evidence>
<keyword evidence="12" id="KW-0175">Coiled coil</keyword>
<dbReference type="PANTHER" id="PTHR11669">
    <property type="entry name" value="REPLICATION FACTOR C / DNA POLYMERASE III GAMMA-TAU SUBUNIT"/>
    <property type="match status" value="1"/>
</dbReference>
<dbReference type="Gene3D" id="1.20.272.10">
    <property type="match status" value="1"/>
</dbReference>
<evidence type="ECO:0000256" key="2">
    <source>
        <dbReference type="ARBA" id="ARBA00012417"/>
    </source>
</evidence>
<dbReference type="PATRIC" id="fig|520762.4.peg.458"/>
<feature type="domain" description="AAA+ ATPase" evidence="14">
    <location>
        <begin position="74"/>
        <end position="216"/>
    </location>
</feature>
<dbReference type="GO" id="GO:0003887">
    <property type="term" value="F:DNA-directed DNA polymerase activity"/>
    <property type="evidence" value="ECO:0007669"/>
    <property type="project" value="UniProtKB-KW"/>
</dbReference>
<sequence length="585" mass="65966">MKLPFIILTIISGQKRFYSVIMEVGYRYERTGMKVKHMAYMALYRKWRPRIFEDVVGQEHITQTLKNQIKNNNIAHAYLFCGTRGTGKTSTAKIFARAVNCMTPIDLNPCNQCELCKGIQNETMMDVIEMDAASNNGVDDIRELRENVKYPPTKGRYKVYIIDEVHMLSTGAFNALLKTLEEPPHFVIFILATTEPHKIPATILSRCQRFDFKRIKEGDMVETMASICKEMGVAVEESALKLIARNADGAMRDALSLLDQCISYTQGKIGYDEVIDVLGTVNDAFIFELVDHIAAGESKSAMASIENLVAAGKDIHQFMKDLITHYRNLMMTKVAQNLEGIVNLSKENIDRLKSQGKKLENSSILRAIHILSQTEVDMKWSTQPRILLEVAVIKLCQPLYDQSVEGLMERISALEKSILSGKIKINYGEEGKENLPMDKGQEEPRAEQQKPRTIEQEMIVKPINFQALERAWDAILKEVKKRKISVYAVLMEGKPVGVEKSSLIVAFKDGYGFHKEAAGNSPNKELIEDVMEEILGQRISLKCVMEDEVEKLSAASGEISASQEDVEVQRIIELFGADLVEIVEE</sequence>
<proteinExistence type="inferred from homology"/>
<comment type="catalytic activity">
    <reaction evidence="11">
        <text>DNA(n) + a 2'-deoxyribonucleoside 5'-triphosphate = DNA(n+1) + diphosphate</text>
        <dbReference type="Rhea" id="RHEA:22508"/>
        <dbReference type="Rhea" id="RHEA-COMP:17339"/>
        <dbReference type="Rhea" id="RHEA-COMP:17340"/>
        <dbReference type="ChEBI" id="CHEBI:33019"/>
        <dbReference type="ChEBI" id="CHEBI:61560"/>
        <dbReference type="ChEBI" id="CHEBI:173112"/>
        <dbReference type="EC" id="2.7.7.7"/>
    </reaction>
</comment>
<dbReference type="FunFam" id="1.10.8.60:FF:000013">
    <property type="entry name" value="DNA polymerase III subunit gamma/tau"/>
    <property type="match status" value="1"/>
</dbReference>
<dbReference type="Pfam" id="PF13177">
    <property type="entry name" value="DNA_pol3_delta2"/>
    <property type="match status" value="1"/>
</dbReference>
<keyword evidence="8" id="KW-0862">Zinc</keyword>
<dbReference type="Pfam" id="PF22608">
    <property type="entry name" value="DNAX_ATPase_lid"/>
    <property type="match status" value="1"/>
</dbReference>
<feature type="region of interest" description="Disordered" evidence="13">
    <location>
        <begin position="430"/>
        <end position="450"/>
    </location>
</feature>
<evidence type="ECO:0000256" key="11">
    <source>
        <dbReference type="ARBA" id="ARBA00049244"/>
    </source>
</evidence>
<dbReference type="GO" id="GO:0046872">
    <property type="term" value="F:metal ion binding"/>
    <property type="evidence" value="ECO:0007669"/>
    <property type="project" value="UniProtKB-KW"/>
</dbReference>
<dbReference type="GO" id="GO:0005524">
    <property type="term" value="F:ATP binding"/>
    <property type="evidence" value="ECO:0007669"/>
    <property type="project" value="UniProtKB-KW"/>
</dbReference>
<evidence type="ECO:0000256" key="8">
    <source>
        <dbReference type="ARBA" id="ARBA00022833"/>
    </source>
</evidence>
<keyword evidence="9" id="KW-0067">ATP-binding</keyword>
<keyword evidence="3 15" id="KW-0808">Transferase</keyword>
<dbReference type="CDD" id="cd18137">
    <property type="entry name" value="HLD_clamp_pol_III_gamma_tau"/>
    <property type="match status" value="1"/>
</dbReference>
<dbReference type="CDD" id="cd00009">
    <property type="entry name" value="AAA"/>
    <property type="match status" value="1"/>
</dbReference>
<evidence type="ECO:0000256" key="1">
    <source>
        <dbReference type="ARBA" id="ARBA00006360"/>
    </source>
</evidence>
<dbReference type="Pfam" id="PF20964">
    <property type="entry name" value="DnaX_C"/>
    <property type="match status" value="1"/>
</dbReference>
<evidence type="ECO:0000256" key="3">
    <source>
        <dbReference type="ARBA" id="ARBA00022679"/>
    </source>
</evidence>